<dbReference type="AlphaFoldDB" id="A0A212JU83"/>
<proteinExistence type="inferred from homology"/>
<dbReference type="PANTHER" id="PTHR42755">
    <property type="entry name" value="3-DEOXY-MANNO-OCTULOSONATE CYTIDYLYLTRANSFERASE"/>
    <property type="match status" value="1"/>
</dbReference>
<dbReference type="GO" id="GO:0005886">
    <property type="term" value="C:plasma membrane"/>
    <property type="evidence" value="ECO:0007669"/>
    <property type="project" value="UniProtKB-SubCell"/>
</dbReference>
<evidence type="ECO:0000256" key="5">
    <source>
        <dbReference type="ARBA" id="ARBA00031445"/>
    </source>
</evidence>
<keyword evidence="8" id="KW-0448">Lipopolysaccharide biosynthesis</keyword>
<evidence type="ECO:0000256" key="1">
    <source>
        <dbReference type="ARBA" id="ARBA00004713"/>
    </source>
</evidence>
<feature type="active site" description="Proton acceptor" evidence="7">
    <location>
        <position position="60"/>
    </location>
</feature>
<dbReference type="GO" id="GO:0043842">
    <property type="term" value="F:Kdo transferase activity"/>
    <property type="evidence" value="ECO:0007669"/>
    <property type="project" value="UniProtKB-EC"/>
</dbReference>
<evidence type="ECO:0000256" key="6">
    <source>
        <dbReference type="ARBA" id="ARBA00049183"/>
    </source>
</evidence>
<dbReference type="GO" id="GO:0009244">
    <property type="term" value="P:lipopolysaccharide core region biosynthetic process"/>
    <property type="evidence" value="ECO:0007669"/>
    <property type="project" value="UniProtKB-UniRule"/>
</dbReference>
<evidence type="ECO:0000259" key="9">
    <source>
        <dbReference type="Pfam" id="PF04413"/>
    </source>
</evidence>
<comment type="subcellular location">
    <subcellularLocation>
        <location evidence="8">Cell membrane</location>
    </subcellularLocation>
</comment>
<comment type="catalytic activity">
    <reaction evidence="6 8">
        <text>lipid IVA (E. coli) + CMP-3-deoxy-beta-D-manno-octulosonate = alpha-Kdo-(2-&gt;6)-lipid IVA (E. coli) + CMP + H(+)</text>
        <dbReference type="Rhea" id="RHEA:28066"/>
        <dbReference type="ChEBI" id="CHEBI:15378"/>
        <dbReference type="ChEBI" id="CHEBI:58603"/>
        <dbReference type="ChEBI" id="CHEBI:60364"/>
        <dbReference type="ChEBI" id="CHEBI:60377"/>
        <dbReference type="ChEBI" id="CHEBI:85987"/>
        <dbReference type="EC" id="2.4.99.12"/>
    </reaction>
</comment>
<sequence length="413" mass="47915">MLFFYNFAIYLYALIVRLISPFHKKARKMIVGHKQTYRILRQNIDANAEYIWFHAASLGEFEQGRPIMEELKRTHPEYKILLTFFSPSGYEVRKDYPLADVVCYLPFDKKRNVKRFLKIVQPKMAIFIKYEFWYNFVNQLYKRNIPVYMVSAIFRPNQIFFRWYGSDMRKLLKKYTCICVQDENSRKLLSNIGITNVEVCGDTRFDRVLDIQKQAKQLLIAEAFEKKAKSENEKIFVAGSTWPKDEDILIPYFNMTTDLKLIIAPHEIDEAHLKYIESNLQRPHIRYSKATPGMMADYDCLIIDNFGLLSSIYSYGQVAYVGGGFGVGIHNILEAAVYDLPVIFGPNFKKFREAQQMIECGGGYSISDYQAFRGLMDEFLQYDGTLNAAGLHAGNYVRSNAGVVKRVMAVINL</sequence>
<keyword evidence="8" id="KW-0472">Membrane</keyword>
<gene>
    <name evidence="10" type="ORF">KL86DYS2_12356</name>
</gene>
<organism evidence="10">
    <name type="scientific">uncultured Dysgonomonas sp</name>
    <dbReference type="NCBI Taxonomy" id="206096"/>
    <lineage>
        <taxon>Bacteria</taxon>
        <taxon>Pseudomonadati</taxon>
        <taxon>Bacteroidota</taxon>
        <taxon>Bacteroidia</taxon>
        <taxon>Bacteroidales</taxon>
        <taxon>Dysgonomonadaceae</taxon>
        <taxon>Dysgonomonas</taxon>
        <taxon>environmental samples</taxon>
    </lineage>
</organism>
<dbReference type="PANTHER" id="PTHR42755:SF1">
    <property type="entry name" value="3-DEOXY-D-MANNO-OCTULOSONIC ACID TRANSFERASE, MITOCHONDRIAL-RELATED"/>
    <property type="match status" value="1"/>
</dbReference>
<comment type="similarity">
    <text evidence="8">Belongs to the glycosyltransferase group 1 family.</text>
</comment>
<evidence type="ECO:0000256" key="2">
    <source>
        <dbReference type="ARBA" id="ARBA00012621"/>
    </source>
</evidence>
<keyword evidence="4 8" id="KW-0808">Transferase</keyword>
<dbReference type="Gene3D" id="3.40.50.2000">
    <property type="entry name" value="Glycogen Phosphorylase B"/>
    <property type="match status" value="1"/>
</dbReference>
<evidence type="ECO:0000256" key="8">
    <source>
        <dbReference type="RuleBase" id="RU365103"/>
    </source>
</evidence>
<name>A0A212JU83_9BACT</name>
<evidence type="ECO:0000313" key="10">
    <source>
        <dbReference type="EMBL" id="SBW02990.1"/>
    </source>
</evidence>
<keyword evidence="8" id="KW-1003">Cell membrane</keyword>
<evidence type="ECO:0000256" key="4">
    <source>
        <dbReference type="ARBA" id="ARBA00022679"/>
    </source>
</evidence>
<dbReference type="GO" id="GO:0009245">
    <property type="term" value="P:lipid A biosynthetic process"/>
    <property type="evidence" value="ECO:0007669"/>
    <property type="project" value="TreeGrafter"/>
</dbReference>
<reference evidence="10" key="1">
    <citation type="submission" date="2016-04" db="EMBL/GenBank/DDBJ databases">
        <authorList>
            <person name="Evans L.H."/>
            <person name="Alamgir A."/>
            <person name="Owens N."/>
            <person name="Weber N.D."/>
            <person name="Virtaneva K."/>
            <person name="Barbian K."/>
            <person name="Babar A."/>
            <person name="Rosenke K."/>
        </authorList>
    </citation>
    <scope>NUCLEOTIDE SEQUENCE</scope>
    <source>
        <strain evidence="10">86-2</strain>
    </source>
</reference>
<dbReference type="RefSeq" id="WP_296949963.1">
    <property type="nucleotide sequence ID" value="NZ_LT599021.1"/>
</dbReference>
<feature type="domain" description="3-deoxy-D-manno-octulosonic-acid transferase N-terminal" evidence="9">
    <location>
        <begin position="45"/>
        <end position="206"/>
    </location>
</feature>
<dbReference type="Pfam" id="PF04413">
    <property type="entry name" value="Glycos_transf_N"/>
    <property type="match status" value="1"/>
</dbReference>
<dbReference type="InterPro" id="IPR007507">
    <property type="entry name" value="Glycos_transf_N"/>
</dbReference>
<dbReference type="Gene3D" id="3.40.50.11720">
    <property type="entry name" value="3-Deoxy-D-manno-octulosonic-acid transferase, N-terminal domain"/>
    <property type="match status" value="1"/>
</dbReference>
<dbReference type="EMBL" id="FLUL01000001">
    <property type="protein sequence ID" value="SBW02990.1"/>
    <property type="molecule type" value="Genomic_DNA"/>
</dbReference>
<dbReference type="SUPFAM" id="SSF53756">
    <property type="entry name" value="UDP-Glycosyltransferase/glycogen phosphorylase"/>
    <property type="match status" value="1"/>
</dbReference>
<accession>A0A212JU83</accession>
<comment type="pathway">
    <text evidence="1 8">Bacterial outer membrane biogenesis; LPS core biosynthesis.</text>
</comment>
<dbReference type="InterPro" id="IPR039901">
    <property type="entry name" value="Kdotransferase"/>
</dbReference>
<evidence type="ECO:0000256" key="3">
    <source>
        <dbReference type="ARBA" id="ARBA00019077"/>
    </source>
</evidence>
<dbReference type="InterPro" id="IPR038107">
    <property type="entry name" value="Glycos_transf_N_sf"/>
</dbReference>
<evidence type="ECO:0000256" key="7">
    <source>
        <dbReference type="PIRSR" id="PIRSR639901-1"/>
    </source>
</evidence>
<comment type="function">
    <text evidence="8">Involved in lipopolysaccharide (LPS) biosynthesis. Catalyzes the transfer of 3-deoxy-D-manno-octulosonate (Kdo) residue(s) from CMP-Kdo to lipid IV(A), the tetraacyldisaccharide-1,4'-bisphosphate precursor of lipid A.</text>
</comment>
<dbReference type="UniPathway" id="UPA00958"/>
<dbReference type="EC" id="2.4.99.12" evidence="2 8"/>
<protein>
    <recommendedName>
        <fullName evidence="3 8">3-deoxy-D-manno-octulosonic acid transferase</fullName>
        <shortName evidence="8">Kdo transferase</shortName>
        <ecNumber evidence="2 8">2.4.99.12</ecNumber>
    </recommendedName>
    <alternativeName>
        <fullName evidence="5 8">Lipid IV(A) 3-deoxy-D-manno-octulosonic acid transferase</fullName>
    </alternativeName>
</protein>